<keyword evidence="2" id="KW-1185">Reference proteome</keyword>
<name>A0ABW0GF79_9PROT</name>
<accession>A0ABW0GF79</accession>
<organism evidence="1 2">
    <name type="scientific">Azospirillum himalayense</name>
    <dbReference type="NCBI Taxonomy" id="654847"/>
    <lineage>
        <taxon>Bacteria</taxon>
        <taxon>Pseudomonadati</taxon>
        <taxon>Pseudomonadota</taxon>
        <taxon>Alphaproteobacteria</taxon>
        <taxon>Rhodospirillales</taxon>
        <taxon>Azospirillaceae</taxon>
        <taxon>Azospirillum</taxon>
    </lineage>
</organism>
<proteinExistence type="predicted"/>
<gene>
    <name evidence="1" type="ORF">ACFPMG_31080</name>
</gene>
<dbReference type="Proteomes" id="UP001596166">
    <property type="component" value="Unassembled WGS sequence"/>
</dbReference>
<evidence type="ECO:0000313" key="2">
    <source>
        <dbReference type="Proteomes" id="UP001596166"/>
    </source>
</evidence>
<sequence>MSQSTLMMDAFALMTEAEAEMRAEGESKPGVWTKRQIADVRASVARANELYPDGPATGALLEAVMKSRQREE</sequence>
<comment type="caution">
    <text evidence="1">The sequence shown here is derived from an EMBL/GenBank/DDBJ whole genome shotgun (WGS) entry which is preliminary data.</text>
</comment>
<reference evidence="2" key="1">
    <citation type="journal article" date="2019" name="Int. J. Syst. Evol. Microbiol.">
        <title>The Global Catalogue of Microorganisms (GCM) 10K type strain sequencing project: providing services to taxonomists for standard genome sequencing and annotation.</title>
        <authorList>
            <consortium name="The Broad Institute Genomics Platform"/>
            <consortium name="The Broad Institute Genome Sequencing Center for Infectious Disease"/>
            <person name="Wu L."/>
            <person name="Ma J."/>
        </authorList>
    </citation>
    <scope>NUCLEOTIDE SEQUENCE [LARGE SCALE GENOMIC DNA]</scope>
    <source>
        <strain evidence="2">CCUG 58760</strain>
    </source>
</reference>
<protein>
    <submittedName>
        <fullName evidence="1">Uncharacterized protein</fullName>
    </submittedName>
</protein>
<evidence type="ECO:0000313" key="1">
    <source>
        <dbReference type="EMBL" id="MFC5359449.1"/>
    </source>
</evidence>
<dbReference type="EMBL" id="JBHSLC010000114">
    <property type="protein sequence ID" value="MFC5359449.1"/>
    <property type="molecule type" value="Genomic_DNA"/>
</dbReference>